<dbReference type="InterPro" id="IPR050773">
    <property type="entry name" value="CbxX/CfxQ_RuBisCO_ESX"/>
</dbReference>
<name>A0AAJ2NLR9_ALKPS</name>
<accession>A0AAJ2NLR9</accession>
<sequence>MMWKKWSRIILPELQLLDFKRNTKENKAHMRVPGTHTTHTPNGLEAMKPSPTPHNRESNRPVATTKPVKEKSSRKRLYKEEIDQLFYLVETSAGQRVYGQKEYMKELVLWFKKQYLLEGRLDGRAQVISVTGPIGTGKTEGLTEVVKTLHHHKLLNNQQVITLDVSLYSEKDIHSNFVKDFSSAFSYGGSTIVCKGINQAHTQVLTNLEQLVKNGYFRTEAGVMIDAANHRLVFITEKERDLPEAIRSQIQDQLHTKPLELEHLIKIAAHMLQRAQSQAAELTNKQITYDDAVAELLAELSLNTEENGRVLKKWITIQLVESLVAARARGQLDDQAHLITADHAIYIEGQAHPLLTLEKAEAESVEQAFNELESLIGLAEVKTFVHELTKTVELQMKRKEMGLSTTPLTLHMIFSGNPGTGKTTVARLISDILKGLGILSKGQLVEVARQDLVGEYVGHTGPKTMSKIQEALGGVLFIDEAYALSRNQHDSFGQEAIDTLVKGMEDHREDLVVILAGYTQEMEGFLKTNPGLRSRFPFQVEFSDYRADELYTMLELMVQKRDYQLDQESKKPLIELFERKQIPGRNDSGNGRLVRNVLEEAIRKQSVRVNEEEASDYQRLTVEDFGIMDTPTFDLEEELSAYVGLDTVKNVIRTLEKQLLANKRRKEAGHTIRTEQVLNMVFSGNPGTGKTTIARTLSQMMKELGVLKKGHLVEVGRSELVSGYAGQTAEKTKSVVESALGGVLFIDEAYALVDGHGGYGEEAINEIVRLMEIHKDNLIVILAGYEDDMKKLLDTNAGLYSRFPLHIHFPDYTATELVQMLHILTKHRGFLLSHELDAELESAFRRKQAADREAAGNGRMVRNELEAAIRRQSVRIAEIESSEPEALIELRAEDFEIHADAENKDQAKEQLNDIIGLQNVKTFMENLFAQVAMNERRKALNLPEISGQSLHMSFTGNPGTGKTTIARIAAKRLHELGVIATDRLIETDRSGLVAGYVGQTALKTKQIIDEARGGVLFIDEAYSLAGDQFGQEAIDTIVKAMEDLKGELVVIVAGYEKEMTEFWESNSGLRSRFPHQIAFPDYSTDELVKISNVMFTHKGYKIVAGALDAIREQCEMETAKASGGNGRFVRNLMEATIRKHSVRLMNVPDAELEELITITKEDVARREEIA</sequence>
<comment type="caution">
    <text evidence="6">The sequence shown here is derived from an EMBL/GenBank/DDBJ whole genome shotgun (WGS) entry which is preliminary data.</text>
</comment>
<dbReference type="InterPro" id="IPR041627">
    <property type="entry name" value="AAA_lid_6"/>
</dbReference>
<dbReference type="Proteomes" id="UP001285636">
    <property type="component" value="Unassembled WGS sequence"/>
</dbReference>
<feature type="domain" description="AAA+ ATPase" evidence="5">
    <location>
        <begin position="676"/>
        <end position="813"/>
    </location>
</feature>
<dbReference type="AlphaFoldDB" id="A0AAJ2NLR9"/>
<evidence type="ECO:0000259" key="5">
    <source>
        <dbReference type="SMART" id="SM00382"/>
    </source>
</evidence>
<dbReference type="RefSeq" id="WP_323466226.1">
    <property type="nucleotide sequence ID" value="NZ_CP144224.1"/>
</dbReference>
<evidence type="ECO:0000313" key="6">
    <source>
        <dbReference type="EMBL" id="MDV2884778.1"/>
    </source>
</evidence>
<evidence type="ECO:0000313" key="7">
    <source>
        <dbReference type="Proteomes" id="UP001285636"/>
    </source>
</evidence>
<feature type="domain" description="AAA+ ATPase" evidence="5">
    <location>
        <begin position="948"/>
        <end position="1083"/>
    </location>
</feature>
<dbReference type="EMBL" id="JAWJAY010000001">
    <property type="protein sequence ID" value="MDV2884778.1"/>
    <property type="molecule type" value="Genomic_DNA"/>
</dbReference>
<evidence type="ECO:0000256" key="4">
    <source>
        <dbReference type="SAM" id="MobiDB-lite"/>
    </source>
</evidence>
<organism evidence="6 7">
    <name type="scientific">Alkalihalophilus pseudofirmus</name>
    <name type="common">Bacillus pseudofirmus</name>
    <dbReference type="NCBI Taxonomy" id="79885"/>
    <lineage>
        <taxon>Bacteria</taxon>
        <taxon>Bacillati</taxon>
        <taxon>Bacillota</taxon>
        <taxon>Bacilli</taxon>
        <taxon>Bacillales</taxon>
        <taxon>Bacillaceae</taxon>
        <taxon>Alkalihalophilus</taxon>
    </lineage>
</organism>
<feature type="region of interest" description="Disordered" evidence="4">
    <location>
        <begin position="31"/>
        <end position="74"/>
    </location>
</feature>
<gene>
    <name evidence="6" type="ORF">RYX45_06285</name>
</gene>
<dbReference type="InterPro" id="IPR000641">
    <property type="entry name" value="CbxX/CfxQ"/>
</dbReference>
<evidence type="ECO:0000256" key="2">
    <source>
        <dbReference type="ARBA" id="ARBA00022741"/>
    </source>
</evidence>
<protein>
    <submittedName>
        <fullName evidence="6">AAA family ATPase</fullName>
    </submittedName>
</protein>
<dbReference type="InterPro" id="IPR003959">
    <property type="entry name" value="ATPase_AAA_core"/>
</dbReference>
<dbReference type="PRINTS" id="PR00819">
    <property type="entry name" value="CBXCFQXSUPER"/>
</dbReference>
<dbReference type="Pfam" id="PF17866">
    <property type="entry name" value="AAA_lid_6"/>
    <property type="match status" value="3"/>
</dbReference>
<keyword evidence="2" id="KW-0547">Nucleotide-binding</keyword>
<dbReference type="PANTHER" id="PTHR43392:SF2">
    <property type="entry name" value="AAA-TYPE ATPASE FAMILY PROTEIN _ ANKYRIN REPEAT FAMILY PROTEIN"/>
    <property type="match status" value="1"/>
</dbReference>
<dbReference type="InterPro" id="IPR027417">
    <property type="entry name" value="P-loop_NTPase"/>
</dbReference>
<dbReference type="SUPFAM" id="SSF52540">
    <property type="entry name" value="P-loop containing nucleoside triphosphate hydrolases"/>
    <property type="match status" value="4"/>
</dbReference>
<proteinExistence type="inferred from homology"/>
<feature type="domain" description="AAA+ ATPase" evidence="5">
    <location>
        <begin position="408"/>
        <end position="546"/>
    </location>
</feature>
<dbReference type="PANTHER" id="PTHR43392">
    <property type="entry name" value="AAA-TYPE ATPASE FAMILY PROTEIN / ANKYRIN REPEAT FAMILY PROTEIN"/>
    <property type="match status" value="1"/>
</dbReference>
<reference evidence="6" key="1">
    <citation type="submission" date="2023-10" db="EMBL/GenBank/DDBJ databases">
        <title>Screening of Alkalihalophilus pseudofirmusBZ-TG-HK211 and Its Alleviation of Salt Stress on Rapeseed Growth.</title>
        <authorList>
            <person name="Zhao B."/>
            <person name="Guo T."/>
        </authorList>
    </citation>
    <scope>NUCLEOTIDE SEQUENCE</scope>
    <source>
        <strain evidence="6">BZ-TG-HK211</strain>
    </source>
</reference>
<dbReference type="Pfam" id="PF00004">
    <property type="entry name" value="AAA"/>
    <property type="match status" value="3"/>
</dbReference>
<dbReference type="SMART" id="SM00382">
    <property type="entry name" value="AAA"/>
    <property type="match status" value="3"/>
</dbReference>
<evidence type="ECO:0000256" key="3">
    <source>
        <dbReference type="ARBA" id="ARBA00022840"/>
    </source>
</evidence>
<dbReference type="InterPro" id="IPR003593">
    <property type="entry name" value="AAA+_ATPase"/>
</dbReference>
<dbReference type="FunFam" id="3.40.50.300:FF:000216">
    <property type="entry name" value="Type VII secretion ATPase EccA"/>
    <property type="match status" value="3"/>
</dbReference>
<dbReference type="GO" id="GO:0016887">
    <property type="term" value="F:ATP hydrolysis activity"/>
    <property type="evidence" value="ECO:0007669"/>
    <property type="project" value="InterPro"/>
</dbReference>
<dbReference type="CDD" id="cd00009">
    <property type="entry name" value="AAA"/>
    <property type="match status" value="3"/>
</dbReference>
<evidence type="ECO:0000256" key="1">
    <source>
        <dbReference type="ARBA" id="ARBA00010378"/>
    </source>
</evidence>
<dbReference type="Gene3D" id="3.40.50.300">
    <property type="entry name" value="P-loop containing nucleotide triphosphate hydrolases"/>
    <property type="match status" value="4"/>
</dbReference>
<comment type="similarity">
    <text evidence="1">Belongs to the CbxX/CfxQ family.</text>
</comment>
<dbReference type="GO" id="GO:0005524">
    <property type="term" value="F:ATP binding"/>
    <property type="evidence" value="ECO:0007669"/>
    <property type="project" value="UniProtKB-KW"/>
</dbReference>
<dbReference type="Gene3D" id="1.10.8.60">
    <property type="match status" value="2"/>
</dbReference>
<keyword evidence="3" id="KW-0067">ATP-binding</keyword>